<dbReference type="SMART" id="SM00636">
    <property type="entry name" value="Glyco_18"/>
    <property type="match status" value="1"/>
</dbReference>
<name>A0ABR1TYR4_9PEZI</name>
<feature type="transmembrane region" description="Helical" evidence="6">
    <location>
        <begin position="535"/>
        <end position="560"/>
    </location>
</feature>
<feature type="region of interest" description="Disordered" evidence="5">
    <location>
        <begin position="877"/>
        <end position="901"/>
    </location>
</feature>
<dbReference type="PROSITE" id="PS51910">
    <property type="entry name" value="GH18_2"/>
    <property type="match status" value="1"/>
</dbReference>
<dbReference type="PROSITE" id="PS50941">
    <property type="entry name" value="CHIT_BIND_I_2"/>
    <property type="match status" value="2"/>
</dbReference>
<keyword evidence="9" id="KW-0378">Hydrolase</keyword>
<dbReference type="EC" id="3.2.1.14" evidence="2"/>
<sequence>MGWCGTTETYCGNADPQGSTLPCQKDFGSCVVKSGKKCGTGSGTTNGRTIGYYQGSNTRDRLCNKIYPADIASKGYTHLYYAFASIDPNNFGVVPADSGDVELYKQFTALKSRGLQTSKLVSSASSRTAFINSLKTFMTKYGFQGVDLDWEYPVDTLRGGDPADTQNLVLLVREMHASFAGKFGLSLTLAPDYWYLRYFDAKAMESSVDFFGFMAYDLHGYWDQDVKTLGSVVRGQADIRDIATDTLPLWFDELDPSKINFGVALYGRGYTLASPSCNDLLCAFSGPSRPGVCTNGDGVMSLVEIQELIKENGLTPKYLPDAMMKQITWDDQWIGYDDEETIARKKAWADNQCFGGTMAWSIDFNSGAGSGLTPVKTTDGTCGKKNGNTVCGDWPTGNCCSGAGWCGSTADYCSSGCQSGDCVTGGETADGTCGLAHKHTTCGSWPAGNCCSAAGYCGNTKAHCGEGCQSGGCGWRILDGERGNTTSTCKGYDVPRSQNGSETGFRATAIEVPPEGHFYPPNNGNGRRTAASRSWWWAEIASVAGSIAAMVALVVVLALFDGRALSQWNFFIQPNTIISILVMVSKTSMLLAVSACLGQLKWKHFHDRPRPLSHLQIFDSASRGPLGSLFLMGNLRLGAVLAFFFAVVTTASVAIDPTAQQILQFPSRTAKLENVSSELGVAKQYASRAFKNKYPKADAANFYLEYFNGDTLLLQSSLLNAIFGSIPTPSYSCPPPATSCSWPDFSTLGVCRSFRNLTEVAAPECNFTQRNEFRNLTCKYDYTGRNRSEFLVEMKWNLAARPGTDGKMTAFPLDLTWYKAMSSIHTDGFGHQTLSMTSVKMVNGNDDIKGKTPPPTEMMQSDWYLCEHTHRGAAVDSGRLTPGSVVSEPLTPLRNTTVPKSNMGAGEGGLYDESFVTYRANSTGREYTVGQYQFVRLYGFLKSALDNQFGLFDNASRVDSGSRLGALLPMGYYMNLTDHATLTGRIADGVSAQMRGQAPGDNDGLTMLEGVAFRAETYIRVRWPWVLLALVEVVAAAVLVTATIFLTRGQPLLKSSVMALIWKTGRGQ</sequence>
<feature type="domain" description="Chitin-binding type-1" evidence="7">
    <location>
        <begin position="430"/>
        <end position="475"/>
    </location>
</feature>
<dbReference type="SUPFAM" id="SSF54556">
    <property type="entry name" value="Chitinase insertion domain"/>
    <property type="match status" value="1"/>
</dbReference>
<feature type="transmembrane region" description="Helical" evidence="6">
    <location>
        <begin position="580"/>
        <end position="600"/>
    </location>
</feature>
<dbReference type="SUPFAM" id="SSF57016">
    <property type="entry name" value="Plant lectins/antimicrobial peptides"/>
    <property type="match status" value="2"/>
</dbReference>
<evidence type="ECO:0000259" key="8">
    <source>
        <dbReference type="PROSITE" id="PS51910"/>
    </source>
</evidence>
<feature type="transmembrane region" description="Helical" evidence="6">
    <location>
        <begin position="635"/>
        <end position="655"/>
    </location>
</feature>
<keyword evidence="10" id="KW-1185">Reference proteome</keyword>
<evidence type="ECO:0000256" key="2">
    <source>
        <dbReference type="ARBA" id="ARBA00012729"/>
    </source>
</evidence>
<evidence type="ECO:0000259" key="7">
    <source>
        <dbReference type="PROSITE" id="PS50941"/>
    </source>
</evidence>
<dbReference type="Proteomes" id="UP001444661">
    <property type="component" value="Unassembled WGS sequence"/>
</dbReference>
<keyword evidence="6" id="KW-0812">Transmembrane</keyword>
<gene>
    <name evidence="9" type="ORF">PG993_003022</name>
</gene>
<comment type="caution">
    <text evidence="4">Lacks conserved residue(s) required for the propagation of feature annotation.</text>
</comment>
<dbReference type="SMART" id="SM00270">
    <property type="entry name" value="ChtBD1"/>
    <property type="match status" value="2"/>
</dbReference>
<evidence type="ECO:0000256" key="6">
    <source>
        <dbReference type="SAM" id="Phobius"/>
    </source>
</evidence>
<dbReference type="Gene3D" id="3.30.60.10">
    <property type="entry name" value="Endochitinase-like"/>
    <property type="match status" value="2"/>
</dbReference>
<evidence type="ECO:0000256" key="3">
    <source>
        <dbReference type="ARBA" id="ARBA00022669"/>
    </source>
</evidence>
<dbReference type="InterPro" id="IPR021514">
    <property type="entry name" value="DUF3176"/>
</dbReference>
<dbReference type="Pfam" id="PF11374">
    <property type="entry name" value="DUF3176"/>
    <property type="match status" value="1"/>
</dbReference>
<evidence type="ECO:0000256" key="1">
    <source>
        <dbReference type="ARBA" id="ARBA00008682"/>
    </source>
</evidence>
<dbReference type="CDD" id="cd11618">
    <property type="entry name" value="ChtBD1_1"/>
    <property type="match status" value="2"/>
</dbReference>
<keyword evidence="6" id="KW-0472">Membrane</keyword>
<dbReference type="PANTHER" id="PTHR35394">
    <property type="entry name" value="DUF3176 DOMAIN-CONTAINING PROTEIN"/>
    <property type="match status" value="1"/>
</dbReference>
<dbReference type="Pfam" id="PF00187">
    <property type="entry name" value="Chitin_bind_1"/>
    <property type="match status" value="2"/>
</dbReference>
<proteinExistence type="inferred from homology"/>
<dbReference type="PANTHER" id="PTHR35394:SF5">
    <property type="entry name" value="DUF3176 DOMAIN-CONTAINING PROTEIN"/>
    <property type="match status" value="1"/>
</dbReference>
<keyword evidence="6" id="KW-1133">Transmembrane helix</keyword>
<feature type="transmembrane region" description="Helical" evidence="6">
    <location>
        <begin position="1023"/>
        <end position="1046"/>
    </location>
</feature>
<evidence type="ECO:0000313" key="9">
    <source>
        <dbReference type="EMBL" id="KAK8051637.1"/>
    </source>
</evidence>
<keyword evidence="4" id="KW-1015">Disulfide bond</keyword>
<evidence type="ECO:0000256" key="4">
    <source>
        <dbReference type="PROSITE-ProRule" id="PRU00261"/>
    </source>
</evidence>
<dbReference type="GO" id="GO:0016787">
    <property type="term" value="F:hydrolase activity"/>
    <property type="evidence" value="ECO:0007669"/>
    <property type="project" value="UniProtKB-KW"/>
</dbReference>
<feature type="disulfide bond" evidence="4">
    <location>
        <begin position="399"/>
        <end position="413"/>
    </location>
</feature>
<dbReference type="InterPro" id="IPR036861">
    <property type="entry name" value="Endochitinase-like_sf"/>
</dbReference>
<accession>A0ABR1TYR4</accession>
<organism evidence="9 10">
    <name type="scientific">Apiospora rasikravindrae</name>
    <dbReference type="NCBI Taxonomy" id="990691"/>
    <lineage>
        <taxon>Eukaryota</taxon>
        <taxon>Fungi</taxon>
        <taxon>Dikarya</taxon>
        <taxon>Ascomycota</taxon>
        <taxon>Pezizomycotina</taxon>
        <taxon>Sordariomycetes</taxon>
        <taxon>Xylariomycetidae</taxon>
        <taxon>Amphisphaeriales</taxon>
        <taxon>Apiosporaceae</taxon>
        <taxon>Apiospora</taxon>
    </lineage>
</organism>
<dbReference type="InterPro" id="IPR017853">
    <property type="entry name" value="GH"/>
</dbReference>
<evidence type="ECO:0000313" key="10">
    <source>
        <dbReference type="Proteomes" id="UP001444661"/>
    </source>
</evidence>
<dbReference type="Gene3D" id="3.10.50.10">
    <property type="match status" value="1"/>
</dbReference>
<dbReference type="InterPro" id="IPR001002">
    <property type="entry name" value="Chitin-bd_1"/>
</dbReference>
<feature type="domain" description="Chitin-binding type-1" evidence="7">
    <location>
        <begin position="379"/>
        <end position="424"/>
    </location>
</feature>
<dbReference type="InterPro" id="IPR001223">
    <property type="entry name" value="Glyco_hydro18_cat"/>
</dbReference>
<evidence type="ECO:0000256" key="5">
    <source>
        <dbReference type="SAM" id="MobiDB-lite"/>
    </source>
</evidence>
<comment type="similarity">
    <text evidence="1">Belongs to the glycosyl hydrolase 18 family. Chitinase class V subfamily.</text>
</comment>
<dbReference type="SUPFAM" id="SSF51445">
    <property type="entry name" value="(Trans)glycosidases"/>
    <property type="match status" value="1"/>
</dbReference>
<dbReference type="Gene3D" id="3.20.20.80">
    <property type="entry name" value="Glycosidases"/>
    <property type="match status" value="1"/>
</dbReference>
<feature type="disulfide bond" evidence="4">
    <location>
        <begin position="450"/>
        <end position="464"/>
    </location>
</feature>
<keyword evidence="3 4" id="KW-0147">Chitin-binding</keyword>
<comment type="caution">
    <text evidence="9">The sequence shown here is derived from an EMBL/GenBank/DDBJ whole genome shotgun (WGS) entry which is preliminary data.</text>
</comment>
<reference evidence="9 10" key="1">
    <citation type="submission" date="2023-01" db="EMBL/GenBank/DDBJ databases">
        <title>Analysis of 21 Apiospora genomes using comparative genomics revels a genus with tremendous synthesis potential of carbohydrate active enzymes and secondary metabolites.</title>
        <authorList>
            <person name="Sorensen T."/>
        </authorList>
    </citation>
    <scope>NUCLEOTIDE SEQUENCE [LARGE SCALE GENOMIC DNA]</scope>
    <source>
        <strain evidence="9 10">CBS 33761</strain>
    </source>
</reference>
<dbReference type="Pfam" id="PF00704">
    <property type="entry name" value="Glyco_hydro_18"/>
    <property type="match status" value="1"/>
</dbReference>
<protein>
    <recommendedName>
        <fullName evidence="2">chitinase</fullName>
        <ecNumber evidence="2">3.2.1.14</ecNumber>
    </recommendedName>
</protein>
<dbReference type="InterPro" id="IPR029070">
    <property type="entry name" value="Chitinase_insertion_sf"/>
</dbReference>
<dbReference type="EMBL" id="JAQQWK010000002">
    <property type="protein sequence ID" value="KAK8051637.1"/>
    <property type="molecule type" value="Genomic_DNA"/>
</dbReference>
<dbReference type="InterPro" id="IPR011583">
    <property type="entry name" value="Chitinase_II/V-like_cat"/>
</dbReference>
<feature type="domain" description="GH18" evidence="8">
    <location>
        <begin position="47"/>
        <end position="382"/>
    </location>
</feature>